<keyword evidence="3 6" id="KW-0028">Amino-acid biosynthesis</keyword>
<evidence type="ECO:0000256" key="5">
    <source>
        <dbReference type="ARBA" id="ARBA00023239"/>
    </source>
</evidence>
<keyword evidence="5 6" id="KW-0456">Lyase</keyword>
<evidence type="ECO:0000256" key="6">
    <source>
        <dbReference type="HAMAP-Rule" id="MF_00076"/>
    </source>
</evidence>
<dbReference type="PANTHER" id="PTHR23133:SF2">
    <property type="entry name" value="IMIDAZOLEGLYCEROL-PHOSPHATE DEHYDRATASE"/>
    <property type="match status" value="1"/>
</dbReference>
<keyword evidence="4 6" id="KW-0368">Histidine biosynthesis</keyword>
<dbReference type="AlphaFoldDB" id="A0A0F6TQZ3"/>
<evidence type="ECO:0000313" key="7">
    <source>
        <dbReference type="EMBL" id="AKE52414.1"/>
    </source>
</evidence>
<reference evidence="7 8" key="1">
    <citation type="submission" date="2015-02" db="EMBL/GenBank/DDBJ databases">
        <title>Complete genome sequence of Kangiella geojedonensis strain YCS-5T.</title>
        <authorList>
            <person name="Kim K.M."/>
        </authorList>
    </citation>
    <scope>NUCLEOTIDE SEQUENCE [LARGE SCALE GENOMIC DNA]</scope>
    <source>
        <strain evidence="7 8">YCS-5</strain>
    </source>
</reference>
<dbReference type="GO" id="GO:0000105">
    <property type="term" value="P:L-histidine biosynthetic process"/>
    <property type="evidence" value="ECO:0007669"/>
    <property type="project" value="UniProtKB-UniRule"/>
</dbReference>
<comment type="subcellular location">
    <subcellularLocation>
        <location evidence="6">Cytoplasm</location>
    </subcellularLocation>
</comment>
<keyword evidence="8" id="KW-1185">Reference proteome</keyword>
<organism evidence="7 8">
    <name type="scientific">Kangiella geojedonensis</name>
    <dbReference type="NCBI Taxonomy" id="914150"/>
    <lineage>
        <taxon>Bacteria</taxon>
        <taxon>Pseudomonadati</taxon>
        <taxon>Pseudomonadota</taxon>
        <taxon>Gammaproteobacteria</taxon>
        <taxon>Kangiellales</taxon>
        <taxon>Kangiellaceae</taxon>
        <taxon>Kangiella</taxon>
    </lineage>
</organism>
<accession>A0A0F6TQZ3</accession>
<dbReference type="PANTHER" id="PTHR23133">
    <property type="entry name" value="IMIDAZOLEGLYCEROL-PHOSPHATE DEHYDRATASE HIS7"/>
    <property type="match status" value="1"/>
</dbReference>
<comment type="pathway">
    <text evidence="1 6">Amino-acid biosynthesis; L-histidine biosynthesis; L-histidine from 5-phospho-alpha-D-ribose 1-diphosphate: step 6/9.</text>
</comment>
<dbReference type="KEGG" id="kge:TQ33_1466"/>
<dbReference type="InterPro" id="IPR020568">
    <property type="entry name" value="Ribosomal_Su5_D2-typ_SF"/>
</dbReference>
<dbReference type="GO" id="GO:0005737">
    <property type="term" value="C:cytoplasm"/>
    <property type="evidence" value="ECO:0007669"/>
    <property type="project" value="UniProtKB-SubCell"/>
</dbReference>
<evidence type="ECO:0000256" key="1">
    <source>
        <dbReference type="ARBA" id="ARBA00005047"/>
    </source>
</evidence>
<dbReference type="InterPro" id="IPR020565">
    <property type="entry name" value="ImidazoleglycerP_deHydtase_CS"/>
</dbReference>
<comment type="catalytic activity">
    <reaction evidence="6">
        <text>D-erythro-1-(imidazol-4-yl)glycerol 3-phosphate = 3-(imidazol-4-yl)-2-oxopropyl phosphate + H2O</text>
        <dbReference type="Rhea" id="RHEA:11040"/>
        <dbReference type="ChEBI" id="CHEBI:15377"/>
        <dbReference type="ChEBI" id="CHEBI:57766"/>
        <dbReference type="ChEBI" id="CHEBI:58278"/>
        <dbReference type="EC" id="4.2.1.19"/>
    </reaction>
</comment>
<dbReference type="CDD" id="cd07914">
    <property type="entry name" value="IGPD"/>
    <property type="match status" value="1"/>
</dbReference>
<dbReference type="STRING" id="914150.TQ33_1466"/>
<dbReference type="NCBIfam" id="NF002114">
    <property type="entry name" value="PRK00951.2-4"/>
    <property type="match status" value="1"/>
</dbReference>
<dbReference type="FunFam" id="3.30.230.40:FF:000001">
    <property type="entry name" value="Imidazoleglycerol-phosphate dehydratase HisB"/>
    <property type="match status" value="1"/>
</dbReference>
<evidence type="ECO:0000256" key="3">
    <source>
        <dbReference type="ARBA" id="ARBA00022605"/>
    </source>
</evidence>
<dbReference type="PROSITE" id="PS00954">
    <property type="entry name" value="IGP_DEHYDRATASE_1"/>
    <property type="match status" value="1"/>
</dbReference>
<evidence type="ECO:0000256" key="2">
    <source>
        <dbReference type="ARBA" id="ARBA00016664"/>
    </source>
</evidence>
<dbReference type="OrthoDB" id="9790411at2"/>
<keyword evidence="6" id="KW-0963">Cytoplasm</keyword>
<dbReference type="EMBL" id="CP010975">
    <property type="protein sequence ID" value="AKE52414.1"/>
    <property type="molecule type" value="Genomic_DNA"/>
</dbReference>
<dbReference type="InterPro" id="IPR000807">
    <property type="entry name" value="ImidazoleglycerolP_deHydtase"/>
</dbReference>
<dbReference type="FunFam" id="3.30.230.40:FF:000003">
    <property type="entry name" value="Imidazoleglycerol-phosphate dehydratase HisB"/>
    <property type="match status" value="1"/>
</dbReference>
<gene>
    <name evidence="6" type="primary">hisB</name>
    <name evidence="7" type="ORF">TQ33_1466</name>
</gene>
<dbReference type="EC" id="4.2.1.19" evidence="6"/>
<evidence type="ECO:0000313" key="8">
    <source>
        <dbReference type="Proteomes" id="UP000034071"/>
    </source>
</evidence>
<dbReference type="InterPro" id="IPR038494">
    <property type="entry name" value="IGPD_sf"/>
</dbReference>
<dbReference type="SUPFAM" id="SSF54211">
    <property type="entry name" value="Ribosomal protein S5 domain 2-like"/>
    <property type="match status" value="2"/>
</dbReference>
<comment type="similarity">
    <text evidence="6">Belongs to the imidazoleglycerol-phosphate dehydratase family.</text>
</comment>
<dbReference type="Gene3D" id="3.30.230.40">
    <property type="entry name" value="Imidazole glycerol phosphate dehydratase, domain 1"/>
    <property type="match status" value="2"/>
</dbReference>
<proteinExistence type="inferred from homology"/>
<protein>
    <recommendedName>
        <fullName evidence="2 6">Imidazoleglycerol-phosphate dehydratase</fullName>
        <shortName evidence="6">IGPD</shortName>
        <ecNumber evidence="6">4.2.1.19</ecNumber>
    </recommendedName>
</protein>
<dbReference type="HAMAP" id="MF_00076">
    <property type="entry name" value="HisB"/>
    <property type="match status" value="1"/>
</dbReference>
<dbReference type="GO" id="GO:0004424">
    <property type="term" value="F:imidazoleglycerol-phosphate dehydratase activity"/>
    <property type="evidence" value="ECO:0007669"/>
    <property type="project" value="UniProtKB-UniRule"/>
</dbReference>
<dbReference type="RefSeq" id="WP_046561486.1">
    <property type="nucleotide sequence ID" value="NZ_CP010975.1"/>
</dbReference>
<dbReference type="HOGENOM" id="CLU_044308_3_0_6"/>
<dbReference type="Proteomes" id="UP000034071">
    <property type="component" value="Chromosome"/>
</dbReference>
<sequence length="192" mass="21561">MSNTITLNRETKETTIELALNINGSQQVSIDTGLPFFDHMLNQLATHAGWDLTLKSTGDLEVDDHHLIEDVAICLGQAFNQAWRQQGKIVRYGQRLLPMDASLLMVAVDVCGRAYSITDLPFSRESLGGIGTEMWKHFFYTFAINSAITLHIKTEYFDNNHHLIEASFKGLAFALREALQVSERDNSTKGML</sequence>
<dbReference type="UniPathway" id="UPA00031">
    <property type="reaction ID" value="UER00011"/>
</dbReference>
<evidence type="ECO:0000256" key="4">
    <source>
        <dbReference type="ARBA" id="ARBA00023102"/>
    </source>
</evidence>
<dbReference type="Pfam" id="PF00475">
    <property type="entry name" value="IGPD"/>
    <property type="match status" value="1"/>
</dbReference>
<name>A0A0F6TQZ3_9GAMM</name>